<evidence type="ECO:0000256" key="4">
    <source>
        <dbReference type="ARBA" id="ARBA00005975"/>
    </source>
</evidence>
<comment type="caution">
    <text evidence="10">The sequence shown here is derived from an EMBL/GenBank/DDBJ whole genome shotgun (WGS) entry which is preliminary data.</text>
</comment>
<evidence type="ECO:0000256" key="5">
    <source>
        <dbReference type="ARBA" id="ARBA00022723"/>
    </source>
</evidence>
<dbReference type="Proteomes" id="UP000186922">
    <property type="component" value="Unassembled WGS sequence"/>
</dbReference>
<dbReference type="SMART" id="SM00714">
    <property type="entry name" value="LITAF"/>
    <property type="match status" value="1"/>
</dbReference>
<name>A0A1D1V8D9_RAMVA</name>
<dbReference type="Pfam" id="PF10601">
    <property type="entry name" value="zf-LITAF-like"/>
    <property type="match status" value="1"/>
</dbReference>
<proteinExistence type="inferred from homology"/>
<keyword evidence="5" id="KW-0479">Metal-binding</keyword>
<dbReference type="OrthoDB" id="5599753at2759"/>
<dbReference type="PROSITE" id="PS51837">
    <property type="entry name" value="LITAF"/>
    <property type="match status" value="1"/>
</dbReference>
<dbReference type="PANTHER" id="PTHR23292:SF6">
    <property type="entry name" value="FI16602P1-RELATED"/>
    <property type="match status" value="1"/>
</dbReference>
<keyword evidence="8" id="KW-1133">Transmembrane helix</keyword>
<evidence type="ECO:0000313" key="11">
    <source>
        <dbReference type="Proteomes" id="UP000186922"/>
    </source>
</evidence>
<dbReference type="InterPro" id="IPR037519">
    <property type="entry name" value="LITAF_fam"/>
</dbReference>
<dbReference type="PANTHER" id="PTHR23292">
    <property type="entry name" value="LIPOPOLYSACCHARIDE-INDUCED TUMOR NECROSIS FACTOR-ALPHA FACTOR"/>
    <property type="match status" value="1"/>
</dbReference>
<accession>A0A1D1V8D9</accession>
<evidence type="ECO:0000256" key="8">
    <source>
        <dbReference type="SAM" id="Phobius"/>
    </source>
</evidence>
<keyword evidence="8" id="KW-0812">Transmembrane</keyword>
<dbReference type="InterPro" id="IPR006629">
    <property type="entry name" value="LITAF"/>
</dbReference>
<dbReference type="EMBL" id="BDGG01000003">
    <property type="protein sequence ID" value="GAU95093.1"/>
    <property type="molecule type" value="Genomic_DNA"/>
</dbReference>
<dbReference type="STRING" id="947166.A0A1D1V8D9"/>
<dbReference type="GO" id="GO:0008270">
    <property type="term" value="F:zinc ion binding"/>
    <property type="evidence" value="ECO:0007669"/>
    <property type="project" value="TreeGrafter"/>
</dbReference>
<dbReference type="GO" id="GO:0005765">
    <property type="term" value="C:lysosomal membrane"/>
    <property type="evidence" value="ECO:0007669"/>
    <property type="project" value="UniProtKB-SubCell"/>
</dbReference>
<protein>
    <recommendedName>
        <fullName evidence="9">LITAF domain-containing protein</fullName>
    </recommendedName>
</protein>
<organism evidence="10 11">
    <name type="scientific">Ramazzottius varieornatus</name>
    <name type="common">Water bear</name>
    <name type="synonym">Tardigrade</name>
    <dbReference type="NCBI Taxonomy" id="947166"/>
    <lineage>
        <taxon>Eukaryota</taxon>
        <taxon>Metazoa</taxon>
        <taxon>Ecdysozoa</taxon>
        <taxon>Tardigrada</taxon>
        <taxon>Eutardigrada</taxon>
        <taxon>Parachela</taxon>
        <taxon>Hypsibioidea</taxon>
        <taxon>Ramazzottiidae</taxon>
        <taxon>Ramazzottius</taxon>
    </lineage>
</organism>
<keyword evidence="11" id="KW-1185">Reference proteome</keyword>
<sequence>MTTQDSKTGSVTITTTTLLTPQTSPDPCHVTCPSCHQHVTSLTEFEKGSLAWLIAGGLCLVGCWLGCCLIPFCVKSAQDVIHKCPNCNAFLGRYRRLN</sequence>
<evidence type="ECO:0000256" key="6">
    <source>
        <dbReference type="ARBA" id="ARBA00022833"/>
    </source>
</evidence>
<comment type="similarity">
    <text evidence="4">Belongs to the CDIP1/LITAF family.</text>
</comment>
<gene>
    <name evidence="10" type="primary">RvY_06770-1</name>
    <name evidence="10" type="synonym">RvY_06770.1</name>
    <name evidence="10" type="ORF">RvY_06770</name>
</gene>
<dbReference type="GO" id="GO:0031902">
    <property type="term" value="C:late endosome membrane"/>
    <property type="evidence" value="ECO:0007669"/>
    <property type="project" value="UniProtKB-SubCell"/>
</dbReference>
<comment type="subcellular location">
    <subcellularLocation>
        <location evidence="2">Endosome membrane</location>
        <topology evidence="2">Peripheral membrane protein</topology>
    </subcellularLocation>
    <subcellularLocation>
        <location evidence="1">Late endosome membrane</location>
    </subcellularLocation>
    <subcellularLocation>
        <location evidence="3">Lysosome membrane</location>
        <topology evidence="3">Peripheral membrane protein</topology>
        <orientation evidence="3">Cytoplasmic side</orientation>
    </subcellularLocation>
</comment>
<reference evidence="10 11" key="1">
    <citation type="journal article" date="2016" name="Nat. Commun.">
        <title>Extremotolerant tardigrade genome and improved radiotolerance of human cultured cells by tardigrade-unique protein.</title>
        <authorList>
            <person name="Hashimoto T."/>
            <person name="Horikawa D.D."/>
            <person name="Saito Y."/>
            <person name="Kuwahara H."/>
            <person name="Kozuka-Hata H."/>
            <person name="Shin-I T."/>
            <person name="Minakuchi Y."/>
            <person name="Ohishi K."/>
            <person name="Motoyama A."/>
            <person name="Aizu T."/>
            <person name="Enomoto A."/>
            <person name="Kondo K."/>
            <person name="Tanaka S."/>
            <person name="Hara Y."/>
            <person name="Koshikawa S."/>
            <person name="Sagara H."/>
            <person name="Miura T."/>
            <person name="Yokobori S."/>
            <person name="Miyagawa K."/>
            <person name="Suzuki Y."/>
            <person name="Kubo T."/>
            <person name="Oyama M."/>
            <person name="Kohara Y."/>
            <person name="Fujiyama A."/>
            <person name="Arakawa K."/>
            <person name="Katayama T."/>
            <person name="Toyoda A."/>
            <person name="Kunieda T."/>
        </authorList>
    </citation>
    <scope>NUCLEOTIDE SEQUENCE [LARGE SCALE GENOMIC DNA]</scope>
    <source>
        <strain evidence="10 11">YOKOZUNA-1</strain>
    </source>
</reference>
<evidence type="ECO:0000256" key="1">
    <source>
        <dbReference type="ARBA" id="ARBA00004414"/>
    </source>
</evidence>
<feature type="domain" description="LITAF" evidence="9">
    <location>
        <begin position="10"/>
        <end position="96"/>
    </location>
</feature>
<evidence type="ECO:0000256" key="7">
    <source>
        <dbReference type="ARBA" id="ARBA00023136"/>
    </source>
</evidence>
<evidence type="ECO:0000313" key="10">
    <source>
        <dbReference type="EMBL" id="GAU95093.1"/>
    </source>
</evidence>
<evidence type="ECO:0000256" key="2">
    <source>
        <dbReference type="ARBA" id="ARBA00004481"/>
    </source>
</evidence>
<dbReference type="AlphaFoldDB" id="A0A1D1V8D9"/>
<evidence type="ECO:0000256" key="3">
    <source>
        <dbReference type="ARBA" id="ARBA00004630"/>
    </source>
</evidence>
<feature type="transmembrane region" description="Helical" evidence="8">
    <location>
        <begin position="50"/>
        <end position="74"/>
    </location>
</feature>
<keyword evidence="7 8" id="KW-0472">Membrane</keyword>
<evidence type="ECO:0000259" key="9">
    <source>
        <dbReference type="PROSITE" id="PS51837"/>
    </source>
</evidence>
<keyword evidence="6" id="KW-0862">Zinc</keyword>